<dbReference type="PANTHER" id="PTHR32305:SF15">
    <property type="entry name" value="PROTEIN RHSA-RELATED"/>
    <property type="match status" value="1"/>
</dbReference>
<dbReference type="Gene3D" id="2.180.10.10">
    <property type="entry name" value="RHS repeat-associated core"/>
    <property type="match status" value="1"/>
</dbReference>
<dbReference type="InterPro" id="IPR050708">
    <property type="entry name" value="T6SS_VgrG/RHS"/>
</dbReference>
<dbReference type="EMBL" id="JAKZGO010000028">
    <property type="protein sequence ID" value="MCH7415711.1"/>
    <property type="molecule type" value="Genomic_DNA"/>
</dbReference>
<gene>
    <name evidence="2" type="ORF">MM213_19580</name>
</gene>
<reference evidence="2" key="1">
    <citation type="submission" date="2022-03" db="EMBL/GenBank/DDBJ databases">
        <title>De novo assembled genomes of Belliella spp. (Cyclobacteriaceae) strains.</title>
        <authorList>
            <person name="Szabo A."/>
            <person name="Korponai K."/>
            <person name="Felfoldi T."/>
        </authorList>
    </citation>
    <scope>NUCLEOTIDE SEQUENCE</scope>
    <source>
        <strain evidence="2">DSM 111903</strain>
    </source>
</reference>
<evidence type="ECO:0000256" key="1">
    <source>
        <dbReference type="SAM" id="MobiDB-lite"/>
    </source>
</evidence>
<keyword evidence="3" id="KW-1185">Reference proteome</keyword>
<protein>
    <submittedName>
        <fullName evidence="2">RHS repeat-associated core domain-containing protein</fullName>
    </submittedName>
</protein>
<comment type="caution">
    <text evidence="2">The sequence shown here is derived from an EMBL/GenBank/DDBJ whole genome shotgun (WGS) entry which is preliminary data.</text>
</comment>
<organism evidence="2 3">
    <name type="scientific">Belliella alkalica</name>
    <dbReference type="NCBI Taxonomy" id="1730871"/>
    <lineage>
        <taxon>Bacteria</taxon>
        <taxon>Pseudomonadati</taxon>
        <taxon>Bacteroidota</taxon>
        <taxon>Cytophagia</taxon>
        <taxon>Cytophagales</taxon>
        <taxon>Cyclobacteriaceae</taxon>
        <taxon>Belliella</taxon>
    </lineage>
</organism>
<feature type="region of interest" description="Disordered" evidence="1">
    <location>
        <begin position="271"/>
        <end position="294"/>
    </location>
</feature>
<evidence type="ECO:0000313" key="3">
    <source>
        <dbReference type="Proteomes" id="UP001165430"/>
    </source>
</evidence>
<sequence length="455" mass="50854">MIIYVKSNNHQKNGIYVKYLDPNTSGTPCSVFAQLINDLANNTAGVVIDGATAGTNPMPFAGLMGYGGDNSTGPKAYLNILVFDQNYQLLSSSFRPVTSAAKETGTNIPHQLLKTNQITIEKPGYVYIYLSNENATPVEVFFDDFKVTHTNTPIVQKDDYYPFGMTFNSYSAPSGVGQKFKFNGKEREELTGWDDFGARMYMSDLGRWGVVDPLAEVQESWNPYHFNYNNPIVFTDPTGMLPRYNWDTGKYEDEGKVVSFEDAMAAHGIDVHNSNQNYGNGKREDRKDQSGQRIDLSKADAGIKLAETLRNYFTAKGDDPSTPRLYLEDFIDSGSKLSNTYGYDPITNSTSGKRKIGEKYVKITVYVRRDVNGKILEQNSDNSIRSIKTDRGIENAANGMVYSRVTIQNGSGNGVIVFEINASKRNATAIQENVQYIMKLREYISGRESVKIEKR</sequence>
<evidence type="ECO:0000313" key="2">
    <source>
        <dbReference type="EMBL" id="MCH7415711.1"/>
    </source>
</evidence>
<dbReference type="NCBIfam" id="TIGR03696">
    <property type="entry name" value="Rhs_assc_core"/>
    <property type="match status" value="1"/>
</dbReference>
<dbReference type="InterPro" id="IPR022385">
    <property type="entry name" value="Rhs_assc_core"/>
</dbReference>
<dbReference type="Proteomes" id="UP001165430">
    <property type="component" value="Unassembled WGS sequence"/>
</dbReference>
<dbReference type="PANTHER" id="PTHR32305">
    <property type="match status" value="1"/>
</dbReference>
<name>A0ABS9VGZ4_9BACT</name>
<accession>A0ABS9VGZ4</accession>
<dbReference type="RefSeq" id="WP_241414579.1">
    <property type="nucleotide sequence ID" value="NZ_JAKZGO010000028.1"/>
</dbReference>
<feature type="compositionally biased region" description="Basic and acidic residues" evidence="1">
    <location>
        <begin position="281"/>
        <end position="294"/>
    </location>
</feature>
<proteinExistence type="predicted"/>